<reference evidence="2" key="1">
    <citation type="submission" date="2020-08" db="EMBL/GenBank/DDBJ databases">
        <title>Multicomponent nature underlies the extraordinary mechanical properties of spider dragline silk.</title>
        <authorList>
            <person name="Kono N."/>
            <person name="Nakamura H."/>
            <person name="Mori M."/>
            <person name="Yoshida Y."/>
            <person name="Ohtoshi R."/>
            <person name="Malay A.D."/>
            <person name="Moran D.A.P."/>
            <person name="Tomita M."/>
            <person name="Numata K."/>
            <person name="Arakawa K."/>
        </authorList>
    </citation>
    <scope>NUCLEOTIDE SEQUENCE</scope>
</reference>
<comment type="caution">
    <text evidence="2">The sequence shown here is derived from an EMBL/GenBank/DDBJ whole genome shotgun (WGS) entry which is preliminary data.</text>
</comment>
<dbReference type="AlphaFoldDB" id="A0A8X6MI48"/>
<evidence type="ECO:0000313" key="1">
    <source>
        <dbReference type="EMBL" id="GFS48426.1"/>
    </source>
</evidence>
<evidence type="ECO:0000313" key="3">
    <source>
        <dbReference type="Proteomes" id="UP000887013"/>
    </source>
</evidence>
<proteinExistence type="predicted"/>
<accession>A0A8X6MI48</accession>
<keyword evidence="3" id="KW-1185">Reference proteome</keyword>
<dbReference type="Proteomes" id="UP000887013">
    <property type="component" value="Unassembled WGS sequence"/>
</dbReference>
<organism evidence="2 3">
    <name type="scientific">Nephila pilipes</name>
    <name type="common">Giant wood spider</name>
    <name type="synonym">Nephila maculata</name>
    <dbReference type="NCBI Taxonomy" id="299642"/>
    <lineage>
        <taxon>Eukaryota</taxon>
        <taxon>Metazoa</taxon>
        <taxon>Ecdysozoa</taxon>
        <taxon>Arthropoda</taxon>
        <taxon>Chelicerata</taxon>
        <taxon>Arachnida</taxon>
        <taxon>Araneae</taxon>
        <taxon>Araneomorphae</taxon>
        <taxon>Entelegynae</taxon>
        <taxon>Araneoidea</taxon>
        <taxon>Nephilidae</taxon>
        <taxon>Nephila</taxon>
    </lineage>
</organism>
<sequence length="99" mass="11158">MRWGRSYNVEAVFHIVGVTSERRFSPHGSMVNSPWAPHKTLGWGSKVIAHPLRGGGDSFFVCKGGMRGCARHYTTSRGVFIMRTFIQCEIDGEREVRIC</sequence>
<name>A0A8X6MI48_NEPPI</name>
<evidence type="ECO:0000313" key="2">
    <source>
        <dbReference type="EMBL" id="GFS58338.1"/>
    </source>
</evidence>
<protein>
    <submittedName>
        <fullName evidence="2">Uncharacterized protein</fullName>
    </submittedName>
</protein>
<dbReference type="EMBL" id="BMAW01047001">
    <property type="protein sequence ID" value="GFS58338.1"/>
    <property type="molecule type" value="Genomic_DNA"/>
</dbReference>
<gene>
    <name evidence="1" type="ORF">NPIL_147851</name>
    <name evidence="2" type="ORF">NPIL_193821</name>
</gene>
<dbReference type="EMBL" id="BMAW01045179">
    <property type="protein sequence ID" value="GFS48426.1"/>
    <property type="molecule type" value="Genomic_DNA"/>
</dbReference>